<evidence type="ECO:0000313" key="3">
    <source>
        <dbReference type="EMBL" id="TVO55893.1"/>
    </source>
</evidence>
<name>A0A557QSJ9_9RHOO</name>
<dbReference type="GO" id="GO:0004540">
    <property type="term" value="F:RNA nuclease activity"/>
    <property type="evidence" value="ECO:0007669"/>
    <property type="project" value="InterPro"/>
</dbReference>
<dbReference type="InterPro" id="IPR047140">
    <property type="entry name" value="LabA"/>
</dbReference>
<protein>
    <submittedName>
        <fullName evidence="3">NYN domain-containing protein</fullName>
    </submittedName>
</protein>
<dbReference type="PANTHER" id="PTHR35458:SF8">
    <property type="entry name" value="SLR0650 PROTEIN"/>
    <property type="match status" value="1"/>
</dbReference>
<organism evidence="3 4">
    <name type="scientific">Denitromonas halophila</name>
    <dbReference type="NCBI Taxonomy" id="1629404"/>
    <lineage>
        <taxon>Bacteria</taxon>
        <taxon>Pseudomonadati</taxon>
        <taxon>Pseudomonadota</taxon>
        <taxon>Betaproteobacteria</taxon>
        <taxon>Rhodocyclales</taxon>
        <taxon>Zoogloeaceae</taxon>
        <taxon>Denitromonas</taxon>
    </lineage>
</organism>
<proteinExistence type="predicted"/>
<evidence type="ECO:0000256" key="1">
    <source>
        <dbReference type="SAM" id="MobiDB-lite"/>
    </source>
</evidence>
<dbReference type="Pfam" id="PF01936">
    <property type="entry name" value="NYN"/>
    <property type="match status" value="1"/>
</dbReference>
<dbReference type="RefSeq" id="WP_144309803.1">
    <property type="nucleotide sequence ID" value="NZ_VMNK01000010.1"/>
</dbReference>
<dbReference type="InterPro" id="IPR021139">
    <property type="entry name" value="NYN"/>
</dbReference>
<sequence length="294" mass="31722">MDRFAIFVDAGYFFAAGSQAAFGATVPRHCLSIQAPAEMISKLTTQAQVSADGIPLLRVYWYDAMPGPRLSLEQSQLAILPGVKLRLGVLNNNGEQKGVDSLIVTDLIELARNGAITDAILVSGDEDLRIAVELAQSYGVRIHILAAGEARRNVSHSLQMAADSVSELDGEWFKATLANTSRPQPEAPTIEPRPEAMAKAPVDEPEATTLSFKDAAKRVIEELIDADPAQIPDLVQHFSTSSSVPSDFDGKLIARIRALLGEQLTGEQKREARGFFVHRVRERGALLQAAAPSA</sequence>
<keyword evidence="4" id="KW-1185">Reference proteome</keyword>
<feature type="domain" description="NYN" evidence="2">
    <location>
        <begin position="4"/>
        <end position="167"/>
    </location>
</feature>
<evidence type="ECO:0000259" key="2">
    <source>
        <dbReference type="Pfam" id="PF01936"/>
    </source>
</evidence>
<dbReference type="Proteomes" id="UP000319502">
    <property type="component" value="Unassembled WGS sequence"/>
</dbReference>
<reference evidence="3 4" key="1">
    <citation type="submission" date="2019-07" db="EMBL/GenBank/DDBJ databases">
        <title>The pathways for chlorine oxyanion respiration interact through the shared metabolite chlorate.</title>
        <authorList>
            <person name="Barnum T.P."/>
            <person name="Cheng Y."/>
            <person name="Hill K.A."/>
            <person name="Lucas L.N."/>
            <person name="Carlson H.K."/>
            <person name="Coates J.D."/>
        </authorList>
    </citation>
    <scope>NUCLEOTIDE SEQUENCE [LARGE SCALE GENOMIC DNA]</scope>
    <source>
        <strain evidence="3 4">SFB-3</strain>
    </source>
</reference>
<dbReference type="EMBL" id="VMNK01000010">
    <property type="protein sequence ID" value="TVO55893.1"/>
    <property type="molecule type" value="Genomic_DNA"/>
</dbReference>
<accession>A0A557QSJ9</accession>
<dbReference type="Gene3D" id="3.40.50.1010">
    <property type="entry name" value="5'-nuclease"/>
    <property type="match status" value="1"/>
</dbReference>
<feature type="region of interest" description="Disordered" evidence="1">
    <location>
        <begin position="181"/>
        <end position="205"/>
    </location>
</feature>
<dbReference type="AlphaFoldDB" id="A0A557QSJ9"/>
<dbReference type="OrthoDB" id="9800236at2"/>
<comment type="caution">
    <text evidence="3">The sequence shown here is derived from an EMBL/GenBank/DDBJ whole genome shotgun (WGS) entry which is preliminary data.</text>
</comment>
<dbReference type="PANTHER" id="PTHR35458">
    <property type="entry name" value="SLR0755 PROTEIN"/>
    <property type="match status" value="1"/>
</dbReference>
<evidence type="ECO:0000313" key="4">
    <source>
        <dbReference type="Proteomes" id="UP000319502"/>
    </source>
</evidence>
<gene>
    <name evidence="3" type="ORF">FHP91_11805</name>
</gene>